<accession>A0A2P8FCU8</accession>
<dbReference type="RefSeq" id="WP_106599530.1">
    <property type="nucleotide sequence ID" value="NZ_PYAS01000026.1"/>
</dbReference>
<dbReference type="Proteomes" id="UP000241964">
    <property type="component" value="Unassembled WGS sequence"/>
</dbReference>
<evidence type="ECO:0000313" key="3">
    <source>
        <dbReference type="Proteomes" id="UP000241964"/>
    </source>
</evidence>
<feature type="transmembrane region" description="Helical" evidence="1">
    <location>
        <begin position="6"/>
        <end position="34"/>
    </location>
</feature>
<gene>
    <name evidence="2" type="ORF">CLV60_12636</name>
</gene>
<dbReference type="EMBL" id="PYAS01000026">
    <property type="protein sequence ID" value="PSL19518.1"/>
    <property type="molecule type" value="Genomic_DNA"/>
</dbReference>
<keyword evidence="1" id="KW-0812">Transmembrane</keyword>
<proteinExistence type="predicted"/>
<keyword evidence="1" id="KW-0472">Membrane</keyword>
<evidence type="ECO:0000256" key="1">
    <source>
        <dbReference type="SAM" id="Phobius"/>
    </source>
</evidence>
<protein>
    <submittedName>
        <fullName evidence="2">Uncharacterized protein</fullName>
    </submittedName>
</protein>
<evidence type="ECO:0000313" key="2">
    <source>
        <dbReference type="EMBL" id="PSL19518.1"/>
    </source>
</evidence>
<dbReference type="OrthoDB" id="671232at2"/>
<feature type="transmembrane region" description="Helical" evidence="1">
    <location>
        <begin position="132"/>
        <end position="152"/>
    </location>
</feature>
<organism evidence="2 3">
    <name type="scientific">Dyadobacter jiangsuensis</name>
    <dbReference type="NCBI Taxonomy" id="1591085"/>
    <lineage>
        <taxon>Bacteria</taxon>
        <taxon>Pseudomonadati</taxon>
        <taxon>Bacteroidota</taxon>
        <taxon>Cytophagia</taxon>
        <taxon>Cytophagales</taxon>
        <taxon>Spirosomataceae</taxon>
        <taxon>Dyadobacter</taxon>
    </lineage>
</organism>
<keyword evidence="3" id="KW-1185">Reference proteome</keyword>
<dbReference type="AlphaFoldDB" id="A0A2P8FCU8"/>
<name>A0A2P8FCU8_9BACT</name>
<feature type="transmembrane region" description="Helical" evidence="1">
    <location>
        <begin position="85"/>
        <end position="104"/>
    </location>
</feature>
<comment type="caution">
    <text evidence="2">The sequence shown here is derived from an EMBL/GenBank/DDBJ whole genome shotgun (WGS) entry which is preliminary data.</text>
</comment>
<keyword evidence="1" id="KW-1133">Transmembrane helix</keyword>
<sequence>MNPTVYNAALVIHIVGITVMAGTTFLDFFTFRVFRAAFLANDGRQLAMAGYLHSLQRFLGIGMLVILASGVAMMVELHQVWGVQLWFRVKMAVLLLIIINGLGFRRAIGKSLSQALSDGSLTTHWRATNRNFMLVQLIQMLFFLIIYVLSIFKFN</sequence>
<reference evidence="2 3" key="1">
    <citation type="submission" date="2018-03" db="EMBL/GenBank/DDBJ databases">
        <title>Genomic Encyclopedia of Archaeal and Bacterial Type Strains, Phase II (KMG-II): from individual species to whole genera.</title>
        <authorList>
            <person name="Goeker M."/>
        </authorList>
    </citation>
    <scope>NUCLEOTIDE SEQUENCE [LARGE SCALE GENOMIC DNA]</scope>
    <source>
        <strain evidence="2 3">DSM 29057</strain>
    </source>
</reference>
<feature type="transmembrane region" description="Helical" evidence="1">
    <location>
        <begin position="55"/>
        <end position="73"/>
    </location>
</feature>